<keyword evidence="4" id="KW-1185">Reference proteome</keyword>
<organism evidence="3 4">
    <name type="scientific">Acidiluteibacter ferrifornacis</name>
    <dbReference type="NCBI Taxonomy" id="2692424"/>
    <lineage>
        <taxon>Bacteria</taxon>
        <taxon>Pseudomonadati</taxon>
        <taxon>Bacteroidota</taxon>
        <taxon>Flavobacteriia</taxon>
        <taxon>Flavobacteriales</taxon>
        <taxon>Cryomorphaceae</taxon>
        <taxon>Acidiluteibacter</taxon>
    </lineage>
</organism>
<proteinExistence type="predicted"/>
<dbReference type="Proteomes" id="UP000470771">
    <property type="component" value="Unassembled WGS sequence"/>
</dbReference>
<reference evidence="3 4" key="1">
    <citation type="submission" date="2019-12" db="EMBL/GenBank/DDBJ databases">
        <authorList>
            <person name="Zhao J."/>
        </authorList>
    </citation>
    <scope>NUCLEOTIDE SEQUENCE [LARGE SCALE GENOMIC DNA]</scope>
    <source>
        <strain evidence="3 4">S-15</strain>
    </source>
</reference>
<dbReference type="RefSeq" id="WP_160633515.1">
    <property type="nucleotide sequence ID" value="NZ_WWNE01000008.1"/>
</dbReference>
<evidence type="ECO:0000259" key="2">
    <source>
        <dbReference type="Pfam" id="PF18962"/>
    </source>
</evidence>
<comment type="caution">
    <text evidence="3">The sequence shown here is derived from an EMBL/GenBank/DDBJ whole genome shotgun (WGS) entry which is preliminary data.</text>
</comment>
<keyword evidence="1" id="KW-0732">Signal</keyword>
<name>A0A6N9NN90_9FLAO</name>
<evidence type="ECO:0000313" key="4">
    <source>
        <dbReference type="Proteomes" id="UP000470771"/>
    </source>
</evidence>
<dbReference type="AlphaFoldDB" id="A0A6N9NN90"/>
<dbReference type="Pfam" id="PF18962">
    <property type="entry name" value="Por_Secre_tail"/>
    <property type="match status" value="1"/>
</dbReference>
<accession>A0A6N9NN90</accession>
<dbReference type="NCBIfam" id="TIGR04183">
    <property type="entry name" value="Por_Secre_tail"/>
    <property type="match status" value="1"/>
</dbReference>
<evidence type="ECO:0000256" key="1">
    <source>
        <dbReference type="ARBA" id="ARBA00022729"/>
    </source>
</evidence>
<feature type="domain" description="Secretion system C-terminal sorting" evidence="2">
    <location>
        <begin position="5"/>
        <end position="47"/>
    </location>
</feature>
<dbReference type="EMBL" id="WWNE01000008">
    <property type="protein sequence ID" value="NBG66557.1"/>
    <property type="molecule type" value="Genomic_DNA"/>
</dbReference>
<evidence type="ECO:0000313" key="3">
    <source>
        <dbReference type="EMBL" id="NBG66557.1"/>
    </source>
</evidence>
<dbReference type="InterPro" id="IPR026444">
    <property type="entry name" value="Secre_tail"/>
</dbReference>
<sequence>MDKFLQGKVVQSVNHKVNSIAVNGLKNGIYFLKVISENGVSTEKVVVAK</sequence>
<gene>
    <name evidence="3" type="ORF">GQN54_10550</name>
</gene>
<protein>
    <submittedName>
        <fullName evidence="3">T9SS type A sorting domain-containing protein</fullName>
    </submittedName>
</protein>